<evidence type="ECO:0000256" key="4">
    <source>
        <dbReference type="ARBA" id="ARBA00022679"/>
    </source>
</evidence>
<dbReference type="PANTHER" id="PTHR41523">
    <property type="entry name" value="TWO-COMPONENT SYSTEM SENSOR PROTEIN"/>
    <property type="match status" value="1"/>
</dbReference>
<dbReference type="Proteomes" id="UP000049455">
    <property type="component" value="Unassembled WGS sequence"/>
</dbReference>
<reference evidence="8 9" key="1">
    <citation type="submission" date="2015-09" db="EMBL/GenBank/DDBJ databases">
        <authorList>
            <person name="Jackson K.R."/>
            <person name="Lunt B.L."/>
            <person name="Fisher J.N.B."/>
            <person name="Gardner A.V."/>
            <person name="Bailey M.E."/>
            <person name="Deus L.M."/>
            <person name="Earl A.S."/>
            <person name="Gibby P.D."/>
            <person name="Hartmann K.A."/>
            <person name="Liu J.E."/>
            <person name="Manci A.M."/>
            <person name="Nielsen D.A."/>
            <person name="Solomon M.B."/>
            <person name="Breakwell D.P."/>
            <person name="Burnett S.H."/>
            <person name="Grose J.H."/>
        </authorList>
    </citation>
    <scope>NUCLEOTIDE SEQUENCE [LARGE SCALE GENOMIC DNA]</scope>
    <source>
        <strain evidence="8 9">CECT 7799</strain>
    </source>
</reference>
<keyword evidence="4 8" id="KW-0808">Transferase</keyword>
<dbReference type="RefSeq" id="WP_055662400.1">
    <property type="nucleotide sequence ID" value="NZ_CYPR01000043.1"/>
</dbReference>
<dbReference type="EMBL" id="CYPR01000043">
    <property type="protein sequence ID" value="CUH26501.1"/>
    <property type="molecule type" value="Genomic_DNA"/>
</dbReference>
<comment type="catalytic activity">
    <reaction evidence="1">
        <text>ATP + protein L-histidine = ADP + protein N-phospho-L-histidine.</text>
        <dbReference type="EC" id="2.7.13.3"/>
    </reaction>
</comment>
<dbReference type="EC" id="2.7.13.3" evidence="2"/>
<gene>
    <name evidence="8" type="ORF">JSE7799_00737</name>
</gene>
<dbReference type="GO" id="GO:0005524">
    <property type="term" value="F:ATP binding"/>
    <property type="evidence" value="ECO:0007669"/>
    <property type="project" value="UniProtKB-KW"/>
</dbReference>
<keyword evidence="3" id="KW-0597">Phosphoprotein</keyword>
<dbReference type="GO" id="GO:0004673">
    <property type="term" value="F:protein histidine kinase activity"/>
    <property type="evidence" value="ECO:0007669"/>
    <property type="project" value="UniProtKB-EC"/>
</dbReference>
<evidence type="ECO:0000313" key="8">
    <source>
        <dbReference type="EMBL" id="CUH26501.1"/>
    </source>
</evidence>
<name>A0A0M7B898_9RHOB</name>
<dbReference type="STRING" id="313367.JSE7799_00737"/>
<evidence type="ECO:0000256" key="6">
    <source>
        <dbReference type="ARBA" id="ARBA00022777"/>
    </source>
</evidence>
<sequence length="97" mass="10337">MAFHQLAINAAKYGALSTPEGCVGIRWWAEAGSEDATLVVEWREEGSPQVSPPQRQEFGSRLIERALAPDLGGSAALVFDPEGVVCTIRAALPDATQ</sequence>
<keyword evidence="7" id="KW-0067">ATP-binding</keyword>
<keyword evidence="5" id="KW-0547">Nucleotide-binding</keyword>
<keyword evidence="6 8" id="KW-0418">Kinase</keyword>
<organism evidence="8 9">
    <name type="scientific">Jannaschia seosinensis</name>
    <dbReference type="NCBI Taxonomy" id="313367"/>
    <lineage>
        <taxon>Bacteria</taxon>
        <taxon>Pseudomonadati</taxon>
        <taxon>Pseudomonadota</taxon>
        <taxon>Alphaproteobacteria</taxon>
        <taxon>Rhodobacterales</taxon>
        <taxon>Roseobacteraceae</taxon>
        <taxon>Jannaschia</taxon>
    </lineage>
</organism>
<evidence type="ECO:0000256" key="2">
    <source>
        <dbReference type="ARBA" id="ARBA00012438"/>
    </source>
</evidence>
<keyword evidence="9" id="KW-1185">Reference proteome</keyword>
<evidence type="ECO:0000256" key="5">
    <source>
        <dbReference type="ARBA" id="ARBA00022741"/>
    </source>
</evidence>
<accession>A0A0M7B898</accession>
<dbReference type="AlphaFoldDB" id="A0A0M7B898"/>
<evidence type="ECO:0000313" key="9">
    <source>
        <dbReference type="Proteomes" id="UP000049455"/>
    </source>
</evidence>
<proteinExistence type="predicted"/>
<evidence type="ECO:0000256" key="7">
    <source>
        <dbReference type="ARBA" id="ARBA00022840"/>
    </source>
</evidence>
<evidence type="ECO:0000256" key="1">
    <source>
        <dbReference type="ARBA" id="ARBA00000085"/>
    </source>
</evidence>
<evidence type="ECO:0000256" key="3">
    <source>
        <dbReference type="ARBA" id="ARBA00022553"/>
    </source>
</evidence>
<dbReference type="PANTHER" id="PTHR41523:SF7">
    <property type="entry name" value="HISTIDINE KINASE"/>
    <property type="match status" value="1"/>
</dbReference>
<protein>
    <recommendedName>
        <fullName evidence="2">histidine kinase</fullName>
        <ecNumber evidence="2">2.7.13.3</ecNumber>
    </recommendedName>
</protein>